<keyword evidence="2" id="KW-1185">Reference proteome</keyword>
<accession>A0A5B7HGK4</accession>
<comment type="caution">
    <text evidence="1">The sequence shown here is derived from an EMBL/GenBank/DDBJ whole genome shotgun (WGS) entry which is preliminary data.</text>
</comment>
<evidence type="ECO:0000313" key="2">
    <source>
        <dbReference type="Proteomes" id="UP000324222"/>
    </source>
</evidence>
<reference evidence="1 2" key="1">
    <citation type="submission" date="2019-05" db="EMBL/GenBank/DDBJ databases">
        <title>Another draft genome of Portunus trituberculatus and its Hox gene families provides insights of decapod evolution.</title>
        <authorList>
            <person name="Jeong J.-H."/>
            <person name="Song I."/>
            <person name="Kim S."/>
            <person name="Choi T."/>
            <person name="Kim D."/>
            <person name="Ryu S."/>
            <person name="Kim W."/>
        </authorList>
    </citation>
    <scope>NUCLEOTIDE SEQUENCE [LARGE SCALE GENOMIC DNA]</scope>
    <source>
        <tissue evidence="1">Muscle</tissue>
    </source>
</reference>
<protein>
    <submittedName>
        <fullName evidence="1">Uncharacterized protein</fullName>
    </submittedName>
</protein>
<dbReference type="EMBL" id="VSRR010027810">
    <property type="protein sequence ID" value="MPC68417.1"/>
    <property type="molecule type" value="Genomic_DNA"/>
</dbReference>
<organism evidence="1 2">
    <name type="scientific">Portunus trituberculatus</name>
    <name type="common">Swimming crab</name>
    <name type="synonym">Neptunus trituberculatus</name>
    <dbReference type="NCBI Taxonomy" id="210409"/>
    <lineage>
        <taxon>Eukaryota</taxon>
        <taxon>Metazoa</taxon>
        <taxon>Ecdysozoa</taxon>
        <taxon>Arthropoda</taxon>
        <taxon>Crustacea</taxon>
        <taxon>Multicrustacea</taxon>
        <taxon>Malacostraca</taxon>
        <taxon>Eumalacostraca</taxon>
        <taxon>Eucarida</taxon>
        <taxon>Decapoda</taxon>
        <taxon>Pleocyemata</taxon>
        <taxon>Brachyura</taxon>
        <taxon>Eubrachyura</taxon>
        <taxon>Portunoidea</taxon>
        <taxon>Portunidae</taxon>
        <taxon>Portuninae</taxon>
        <taxon>Portunus</taxon>
    </lineage>
</organism>
<name>A0A5B7HGK4_PORTR</name>
<dbReference type="AlphaFoldDB" id="A0A5B7HGK4"/>
<gene>
    <name evidence="1" type="ORF">E2C01_062618</name>
</gene>
<dbReference type="Proteomes" id="UP000324222">
    <property type="component" value="Unassembled WGS sequence"/>
</dbReference>
<proteinExistence type="predicted"/>
<evidence type="ECO:0000313" key="1">
    <source>
        <dbReference type="EMBL" id="MPC68417.1"/>
    </source>
</evidence>
<sequence length="125" mass="13946">MGRLQRPEVAKMTVATLLTVSRYLPLCGLYESASYHRAVLYVPRYLRLCVSRPPLANVFTPTSSRVCCWPALGLLDNRGGKWSSSCCGCGGYEDGRRNGYQEFGKKSVPGTNALWLIQSRNNERP</sequence>